<evidence type="ECO:0000313" key="3">
    <source>
        <dbReference type="Proteomes" id="UP001642409"/>
    </source>
</evidence>
<name>A0AA86RVG3_9EUKA</name>
<proteinExistence type="predicted"/>
<evidence type="ECO:0000313" key="1">
    <source>
        <dbReference type="EMBL" id="CAI9978797.1"/>
    </source>
</evidence>
<comment type="caution">
    <text evidence="1">The sequence shown here is derived from an EMBL/GenBank/DDBJ whole genome shotgun (WGS) entry which is preliminary data.</text>
</comment>
<keyword evidence="3" id="KW-1185">Reference proteome</keyword>
<evidence type="ECO:0000313" key="2">
    <source>
        <dbReference type="EMBL" id="CAL5984655.1"/>
    </source>
</evidence>
<dbReference type="Proteomes" id="UP001642409">
    <property type="component" value="Unassembled WGS sequence"/>
</dbReference>
<gene>
    <name evidence="1" type="ORF">HINF_LOCUS66442</name>
    <name evidence="2" type="ORF">HINF_LOCUS8208</name>
</gene>
<accession>A0AA86RVG3</accession>
<dbReference type="EMBL" id="CATOUU010001186">
    <property type="protein sequence ID" value="CAI9978797.1"/>
    <property type="molecule type" value="Genomic_DNA"/>
</dbReference>
<dbReference type="EMBL" id="CAXDID020000017">
    <property type="protein sequence ID" value="CAL5984655.1"/>
    <property type="molecule type" value="Genomic_DNA"/>
</dbReference>
<dbReference type="AlphaFoldDB" id="A0AA86RVG3"/>
<reference evidence="2 3" key="2">
    <citation type="submission" date="2024-07" db="EMBL/GenBank/DDBJ databases">
        <authorList>
            <person name="Akdeniz Z."/>
        </authorList>
    </citation>
    <scope>NUCLEOTIDE SEQUENCE [LARGE SCALE GENOMIC DNA]</scope>
</reference>
<protein>
    <submittedName>
        <fullName evidence="2">Hypothetical_protein</fullName>
    </submittedName>
</protein>
<sequence>MDSSSSQQSYLSLYAQYINSTPNIYGLRFRSKKTNIQKLSAHSEPENQEPSNIYSLPKQVAGCIELPTIQEQVDLENDTESNFSAIIYQQGFDSICEKPIKAQSNQNEVNRLIQAIQIHGKAYSLIALELNMPVQLIQRQIYNLFKQIEETAVSDKEWIELTQSLNTWDLNPFSFYHSINQDQINILNSFKAAFKVTKNQKFSAQYCCRKFGVEARLVNTLVRQALTNISEKNYCK</sequence>
<reference evidence="1" key="1">
    <citation type="submission" date="2023-06" db="EMBL/GenBank/DDBJ databases">
        <authorList>
            <person name="Kurt Z."/>
        </authorList>
    </citation>
    <scope>NUCLEOTIDE SEQUENCE</scope>
</reference>
<organism evidence="1">
    <name type="scientific">Hexamita inflata</name>
    <dbReference type="NCBI Taxonomy" id="28002"/>
    <lineage>
        <taxon>Eukaryota</taxon>
        <taxon>Metamonada</taxon>
        <taxon>Diplomonadida</taxon>
        <taxon>Hexamitidae</taxon>
        <taxon>Hexamitinae</taxon>
        <taxon>Hexamita</taxon>
    </lineage>
</organism>